<evidence type="ECO:0000256" key="5">
    <source>
        <dbReference type="ARBA" id="ARBA00022741"/>
    </source>
</evidence>
<keyword evidence="13" id="KW-1185">Reference proteome</keyword>
<dbReference type="SUPFAM" id="SSF52172">
    <property type="entry name" value="CheY-like"/>
    <property type="match status" value="1"/>
</dbReference>
<protein>
    <recommendedName>
        <fullName evidence="2">histidine kinase</fullName>
        <ecNumber evidence="2">2.7.13.3</ecNumber>
    </recommendedName>
</protein>
<dbReference type="Pfam" id="PF07730">
    <property type="entry name" value="HisKA_3"/>
    <property type="match status" value="1"/>
</dbReference>
<keyword evidence="7" id="KW-0067">ATP-binding</keyword>
<keyword evidence="5" id="KW-0547">Nucleotide-binding</keyword>
<dbReference type="InterPro" id="IPR011006">
    <property type="entry name" value="CheY-like_superfamily"/>
</dbReference>
<dbReference type="InterPro" id="IPR036890">
    <property type="entry name" value="HATPase_C_sf"/>
</dbReference>
<reference evidence="12 13" key="1">
    <citation type="submission" date="2022-08" db="EMBL/GenBank/DDBJ databases">
        <title>Paenibacillus endoradicis sp. nov., Paenibacillus radicibacter sp. nov and Paenibacillus pararadicis sp. nov., three cold-adapted plant growth-promoting bacteria isolated from root of Larix gmelinii in Great Khingan.</title>
        <authorList>
            <person name="Xue H."/>
        </authorList>
    </citation>
    <scope>NUCLEOTIDE SEQUENCE [LARGE SCALE GENOMIC DNA]</scope>
    <source>
        <strain evidence="12 13">N5-1-1-5</strain>
    </source>
</reference>
<dbReference type="CDD" id="cd17536">
    <property type="entry name" value="REC_YesN-like"/>
    <property type="match status" value="1"/>
</dbReference>
<dbReference type="EC" id="2.7.13.3" evidence="2"/>
<gene>
    <name evidence="12" type="ORF">NV381_05640</name>
</gene>
<evidence type="ECO:0000259" key="11">
    <source>
        <dbReference type="PROSITE" id="PS50110"/>
    </source>
</evidence>
<dbReference type="CDD" id="cd16917">
    <property type="entry name" value="HATPase_UhpB-NarQ-NarX-like"/>
    <property type="match status" value="1"/>
</dbReference>
<evidence type="ECO:0000256" key="9">
    <source>
        <dbReference type="PROSITE-ProRule" id="PRU00169"/>
    </source>
</evidence>
<dbReference type="Proteomes" id="UP001300012">
    <property type="component" value="Unassembled WGS sequence"/>
</dbReference>
<dbReference type="InterPro" id="IPR011712">
    <property type="entry name" value="Sig_transdc_His_kin_sub3_dim/P"/>
</dbReference>
<evidence type="ECO:0000256" key="4">
    <source>
        <dbReference type="ARBA" id="ARBA00022679"/>
    </source>
</evidence>
<dbReference type="PANTHER" id="PTHR24421">
    <property type="entry name" value="NITRATE/NITRITE SENSOR PROTEIN NARX-RELATED"/>
    <property type="match status" value="1"/>
</dbReference>
<keyword evidence="4" id="KW-0808">Transferase</keyword>
<sequence>MFSILIVDDHKHLVESMATTIPWENFEVTHVYQAYSGQQALELINRHHIHILITDIRMPVMSGLELIEQVRTRWPAIDCILLTGYADFQYAKRAVELQAVNYLIKPVRDEELLLSISKITEQQKQRLREQAELERTKEALEHQLPQLKAELLAARTHAEQSVIEERNRIVHDIHDIVGHTLTATLVQIEAARQLIIRNDEKGLYRLEQSQQLIRKSLDDIRVAVRVMKQPDEEADLESQLRRFIQEAEQTADITVNCMIDLPVPVTDPFYMKVIYHALQEGITNGIRHGNGHYFQLRLHIQDEELRFSLWNDGRPYDTTEMGFGLTGMYERVKQLGGTLLLTASADPIGTLLLIRIPV</sequence>
<dbReference type="SUPFAM" id="SSF55874">
    <property type="entry name" value="ATPase domain of HSP90 chaperone/DNA topoisomerase II/histidine kinase"/>
    <property type="match status" value="1"/>
</dbReference>
<dbReference type="Gene3D" id="3.40.50.2300">
    <property type="match status" value="1"/>
</dbReference>
<evidence type="ECO:0000313" key="13">
    <source>
        <dbReference type="Proteomes" id="UP001300012"/>
    </source>
</evidence>
<evidence type="ECO:0000256" key="6">
    <source>
        <dbReference type="ARBA" id="ARBA00022777"/>
    </source>
</evidence>
<dbReference type="Gene3D" id="3.30.565.10">
    <property type="entry name" value="Histidine kinase-like ATPase, C-terminal domain"/>
    <property type="match status" value="1"/>
</dbReference>
<dbReference type="PANTHER" id="PTHR24421:SF10">
    <property type="entry name" value="NITRATE_NITRITE SENSOR PROTEIN NARQ"/>
    <property type="match status" value="1"/>
</dbReference>
<evidence type="ECO:0000256" key="10">
    <source>
        <dbReference type="SAM" id="Coils"/>
    </source>
</evidence>
<evidence type="ECO:0000313" key="12">
    <source>
        <dbReference type="EMBL" id="MCR8630682.1"/>
    </source>
</evidence>
<dbReference type="InterPro" id="IPR001789">
    <property type="entry name" value="Sig_transdc_resp-reg_receiver"/>
</dbReference>
<feature type="domain" description="Response regulatory" evidence="11">
    <location>
        <begin position="3"/>
        <end position="120"/>
    </location>
</feature>
<accession>A0ABT1YBV5</accession>
<evidence type="ECO:0000256" key="7">
    <source>
        <dbReference type="ARBA" id="ARBA00022840"/>
    </source>
</evidence>
<name>A0ABT1YBV5_9BACL</name>
<keyword evidence="10" id="KW-0175">Coiled coil</keyword>
<feature type="coiled-coil region" evidence="10">
    <location>
        <begin position="117"/>
        <end position="157"/>
    </location>
</feature>
<comment type="catalytic activity">
    <reaction evidence="1">
        <text>ATP + protein L-histidine = ADP + protein N-phospho-L-histidine.</text>
        <dbReference type="EC" id="2.7.13.3"/>
    </reaction>
</comment>
<evidence type="ECO:0000256" key="8">
    <source>
        <dbReference type="ARBA" id="ARBA00023012"/>
    </source>
</evidence>
<feature type="modified residue" description="4-aspartylphosphate" evidence="9">
    <location>
        <position position="55"/>
    </location>
</feature>
<evidence type="ECO:0000256" key="2">
    <source>
        <dbReference type="ARBA" id="ARBA00012438"/>
    </source>
</evidence>
<dbReference type="RefSeq" id="WP_258212293.1">
    <property type="nucleotide sequence ID" value="NZ_JANQBD010000003.1"/>
</dbReference>
<keyword evidence="8" id="KW-0902">Two-component regulatory system</keyword>
<comment type="caution">
    <text evidence="12">The sequence shown here is derived from an EMBL/GenBank/DDBJ whole genome shotgun (WGS) entry which is preliminary data.</text>
</comment>
<dbReference type="Pfam" id="PF00072">
    <property type="entry name" value="Response_reg"/>
    <property type="match status" value="1"/>
</dbReference>
<evidence type="ECO:0000256" key="3">
    <source>
        <dbReference type="ARBA" id="ARBA00022553"/>
    </source>
</evidence>
<dbReference type="InterPro" id="IPR050482">
    <property type="entry name" value="Sensor_HK_TwoCompSys"/>
</dbReference>
<keyword evidence="6" id="KW-0418">Kinase</keyword>
<keyword evidence="3 9" id="KW-0597">Phosphoprotein</keyword>
<organism evidence="12 13">
    <name type="scientific">Paenibacillus radicis</name>
    <name type="common">ex Xue et al. 2023</name>
    <dbReference type="NCBI Taxonomy" id="2972489"/>
    <lineage>
        <taxon>Bacteria</taxon>
        <taxon>Bacillati</taxon>
        <taxon>Bacillota</taxon>
        <taxon>Bacilli</taxon>
        <taxon>Bacillales</taxon>
        <taxon>Paenibacillaceae</taxon>
        <taxon>Paenibacillus</taxon>
    </lineage>
</organism>
<dbReference type="EMBL" id="JANQBD010000003">
    <property type="protein sequence ID" value="MCR8630682.1"/>
    <property type="molecule type" value="Genomic_DNA"/>
</dbReference>
<dbReference type="PROSITE" id="PS50110">
    <property type="entry name" value="RESPONSE_REGULATORY"/>
    <property type="match status" value="1"/>
</dbReference>
<dbReference type="SMART" id="SM00448">
    <property type="entry name" value="REC"/>
    <property type="match status" value="1"/>
</dbReference>
<dbReference type="Gene3D" id="1.20.5.1930">
    <property type="match status" value="1"/>
</dbReference>
<proteinExistence type="predicted"/>
<evidence type="ECO:0000256" key="1">
    <source>
        <dbReference type="ARBA" id="ARBA00000085"/>
    </source>
</evidence>